<gene>
    <name evidence="1" type="ORF">LCGC14_2700910</name>
</gene>
<protein>
    <submittedName>
        <fullName evidence="1">Uncharacterized protein</fullName>
    </submittedName>
</protein>
<sequence length="33" mass="4020">YYEELLLVLKQGLDNDIVNEYENMLKNNKDIFK</sequence>
<dbReference type="AlphaFoldDB" id="A0A0F8ZFR3"/>
<comment type="caution">
    <text evidence="1">The sequence shown here is derived from an EMBL/GenBank/DDBJ whole genome shotgun (WGS) entry which is preliminary data.</text>
</comment>
<feature type="non-terminal residue" evidence="1">
    <location>
        <position position="1"/>
    </location>
</feature>
<dbReference type="EMBL" id="LAZR01048127">
    <property type="protein sequence ID" value="KKK92642.1"/>
    <property type="molecule type" value="Genomic_DNA"/>
</dbReference>
<proteinExistence type="predicted"/>
<evidence type="ECO:0000313" key="1">
    <source>
        <dbReference type="EMBL" id="KKK92642.1"/>
    </source>
</evidence>
<organism evidence="1">
    <name type="scientific">marine sediment metagenome</name>
    <dbReference type="NCBI Taxonomy" id="412755"/>
    <lineage>
        <taxon>unclassified sequences</taxon>
        <taxon>metagenomes</taxon>
        <taxon>ecological metagenomes</taxon>
    </lineage>
</organism>
<reference evidence="1" key="1">
    <citation type="journal article" date="2015" name="Nature">
        <title>Complex archaea that bridge the gap between prokaryotes and eukaryotes.</title>
        <authorList>
            <person name="Spang A."/>
            <person name="Saw J.H."/>
            <person name="Jorgensen S.L."/>
            <person name="Zaremba-Niedzwiedzka K."/>
            <person name="Martijn J."/>
            <person name="Lind A.E."/>
            <person name="van Eijk R."/>
            <person name="Schleper C."/>
            <person name="Guy L."/>
            <person name="Ettema T.J."/>
        </authorList>
    </citation>
    <scope>NUCLEOTIDE SEQUENCE</scope>
</reference>
<accession>A0A0F8ZFR3</accession>
<name>A0A0F8ZFR3_9ZZZZ</name>